<evidence type="ECO:0000259" key="1">
    <source>
        <dbReference type="PROSITE" id="PS50181"/>
    </source>
</evidence>
<protein>
    <recommendedName>
        <fullName evidence="1">F-box domain-containing protein</fullName>
    </recommendedName>
</protein>
<evidence type="ECO:0000313" key="2">
    <source>
        <dbReference type="EMBL" id="KAK8503635.1"/>
    </source>
</evidence>
<dbReference type="InterPro" id="IPR036047">
    <property type="entry name" value="F-box-like_dom_sf"/>
</dbReference>
<comment type="caution">
    <text evidence="2">The sequence shown here is derived from an EMBL/GenBank/DDBJ whole genome shotgun (WGS) entry which is preliminary data.</text>
</comment>
<keyword evidence="3" id="KW-1185">Reference proteome</keyword>
<dbReference type="PROSITE" id="PS50181">
    <property type="entry name" value="FBOX"/>
    <property type="match status" value="1"/>
</dbReference>
<dbReference type="Proteomes" id="UP001472677">
    <property type="component" value="Unassembled WGS sequence"/>
</dbReference>
<dbReference type="SMART" id="SM00256">
    <property type="entry name" value="FBOX"/>
    <property type="match status" value="1"/>
</dbReference>
<reference evidence="2 3" key="1">
    <citation type="journal article" date="2024" name="G3 (Bethesda)">
        <title>Genome assembly of Hibiscus sabdariffa L. provides insights into metabolisms of medicinal natural products.</title>
        <authorList>
            <person name="Kim T."/>
        </authorList>
    </citation>
    <scope>NUCLEOTIDE SEQUENCE [LARGE SCALE GENOMIC DNA]</scope>
    <source>
        <strain evidence="2">TK-2024</strain>
        <tissue evidence="2">Old leaves</tissue>
    </source>
</reference>
<dbReference type="Pfam" id="PF00646">
    <property type="entry name" value="F-box"/>
    <property type="match status" value="1"/>
</dbReference>
<dbReference type="InterPro" id="IPR050796">
    <property type="entry name" value="SCF_F-box_component"/>
</dbReference>
<name>A0ABR2B9G9_9ROSI</name>
<dbReference type="PANTHER" id="PTHR31672">
    <property type="entry name" value="BNACNNG10540D PROTEIN"/>
    <property type="match status" value="1"/>
</dbReference>
<evidence type="ECO:0000313" key="3">
    <source>
        <dbReference type="Proteomes" id="UP001472677"/>
    </source>
</evidence>
<organism evidence="2 3">
    <name type="scientific">Hibiscus sabdariffa</name>
    <name type="common">roselle</name>
    <dbReference type="NCBI Taxonomy" id="183260"/>
    <lineage>
        <taxon>Eukaryota</taxon>
        <taxon>Viridiplantae</taxon>
        <taxon>Streptophyta</taxon>
        <taxon>Embryophyta</taxon>
        <taxon>Tracheophyta</taxon>
        <taxon>Spermatophyta</taxon>
        <taxon>Magnoliopsida</taxon>
        <taxon>eudicotyledons</taxon>
        <taxon>Gunneridae</taxon>
        <taxon>Pentapetalae</taxon>
        <taxon>rosids</taxon>
        <taxon>malvids</taxon>
        <taxon>Malvales</taxon>
        <taxon>Malvaceae</taxon>
        <taxon>Malvoideae</taxon>
        <taxon>Hibiscus</taxon>
    </lineage>
</organism>
<gene>
    <name evidence="2" type="ORF">V6N12_024807</name>
</gene>
<proteinExistence type="predicted"/>
<dbReference type="CDD" id="cd22157">
    <property type="entry name" value="F-box_AtFBW1-like"/>
    <property type="match status" value="1"/>
</dbReference>
<sequence length="285" mass="32971">MSDYIPVEVIVEILKRLPVKSLMRFRLVCKSWNTLISHPSFISTHLQASHSRPPNNTPFLLLMYDKNGRKNYFLHRDNDGFDELNQLRFSPFGYQTLDDYNNAVLGFDLSAEEFFEIKLPQSAIGSNPLNLLVKKYGESSIALLKRDHVNDLEELWVMKEYGVVDSWTKVLTLASRIQIIWWPKVLGFRKNGKVLLQVDDREMASLDLNCLQMELHGVEVATGKISLQGSYVESLVLLDKAVNVHSENDVNHPIYSIDSSRIYRRVQLGELVMWQRGKCIHLFFR</sequence>
<accession>A0ABR2B9G9</accession>
<dbReference type="Gene3D" id="1.20.1280.50">
    <property type="match status" value="1"/>
</dbReference>
<dbReference type="PANTHER" id="PTHR31672:SF13">
    <property type="entry name" value="F-BOX PROTEIN CPR30-LIKE"/>
    <property type="match status" value="1"/>
</dbReference>
<feature type="domain" description="F-box" evidence="1">
    <location>
        <begin position="1"/>
        <end position="45"/>
    </location>
</feature>
<dbReference type="InterPro" id="IPR001810">
    <property type="entry name" value="F-box_dom"/>
</dbReference>
<dbReference type="SUPFAM" id="SSF81383">
    <property type="entry name" value="F-box domain"/>
    <property type="match status" value="1"/>
</dbReference>
<dbReference type="EMBL" id="JBBPBM010000148">
    <property type="protein sequence ID" value="KAK8503635.1"/>
    <property type="molecule type" value="Genomic_DNA"/>
</dbReference>